<evidence type="ECO:0000256" key="1">
    <source>
        <dbReference type="SAM" id="MobiDB-lite"/>
    </source>
</evidence>
<gene>
    <name evidence="2" type="ORF">K7472_11005</name>
</gene>
<keyword evidence="3" id="KW-1185">Reference proteome</keyword>
<comment type="caution">
    <text evidence="2">The sequence shown here is derived from an EMBL/GenBank/DDBJ whole genome shotgun (WGS) entry which is preliminary data.</text>
</comment>
<accession>A0ABS7QSK9</accession>
<dbReference type="EMBL" id="JAINVZ010000005">
    <property type="protein sequence ID" value="MBY8885375.1"/>
    <property type="molecule type" value="Genomic_DNA"/>
</dbReference>
<proteinExistence type="predicted"/>
<reference evidence="2 3" key="1">
    <citation type="submission" date="2021-08" db="EMBL/GenBank/DDBJ databases">
        <title>Streptomyces sp. PTM05 isolated from lichen.</title>
        <authorList>
            <person name="Somphong A."/>
            <person name="Phongsopitanun W."/>
            <person name="Tanasupawat S."/>
        </authorList>
    </citation>
    <scope>NUCLEOTIDE SEQUENCE [LARGE SCALE GENOMIC DNA]</scope>
    <source>
        <strain evidence="2 3">Ptm05</strain>
    </source>
</reference>
<organism evidence="2 3">
    <name type="scientific">Streptantibioticus parmotrematis</name>
    <dbReference type="NCBI Taxonomy" id="2873249"/>
    <lineage>
        <taxon>Bacteria</taxon>
        <taxon>Bacillati</taxon>
        <taxon>Actinomycetota</taxon>
        <taxon>Actinomycetes</taxon>
        <taxon>Kitasatosporales</taxon>
        <taxon>Streptomycetaceae</taxon>
        <taxon>Streptantibioticus</taxon>
    </lineage>
</organism>
<dbReference type="RefSeq" id="WP_222976668.1">
    <property type="nucleotide sequence ID" value="NZ_JAINVZ010000005.1"/>
</dbReference>
<evidence type="ECO:0000313" key="2">
    <source>
        <dbReference type="EMBL" id="MBY8885375.1"/>
    </source>
</evidence>
<sequence>MHHETTADTVTGTATHGRPTPTAGTSAGTSAGRALSGRWRSTVVPAVALCVAVGALAGCGGGKGASSPRTADVGQALTVNAHNLDGDSSGDVQVKVTVASLAPGPGGTTALLRLVNTSKHTTTLTQNSFVSVDDSGDWHLTEGYTTTDTTHAPTNGYLEPGQTLTLDALFPGGVTKILYNEGGFVTGGNGAPAKYTSEIQDTWTARN</sequence>
<evidence type="ECO:0000313" key="3">
    <source>
        <dbReference type="Proteomes" id="UP001198565"/>
    </source>
</evidence>
<feature type="compositionally biased region" description="Low complexity" evidence="1">
    <location>
        <begin position="7"/>
        <end position="34"/>
    </location>
</feature>
<protein>
    <recommendedName>
        <fullName evidence="4">DUF4352 domain-containing protein</fullName>
    </recommendedName>
</protein>
<evidence type="ECO:0008006" key="4">
    <source>
        <dbReference type="Google" id="ProtNLM"/>
    </source>
</evidence>
<dbReference type="Proteomes" id="UP001198565">
    <property type="component" value="Unassembled WGS sequence"/>
</dbReference>
<name>A0ABS7QSK9_9ACTN</name>
<feature type="region of interest" description="Disordered" evidence="1">
    <location>
        <begin position="1"/>
        <end position="34"/>
    </location>
</feature>